<gene>
    <name evidence="2" type="ORF">CCAX7_004180</name>
</gene>
<dbReference type="Gene3D" id="1.10.260.40">
    <property type="entry name" value="lambda repressor-like DNA-binding domains"/>
    <property type="match status" value="1"/>
</dbReference>
<organism evidence="2 3">
    <name type="scientific">Capsulimonas corticalis</name>
    <dbReference type="NCBI Taxonomy" id="2219043"/>
    <lineage>
        <taxon>Bacteria</taxon>
        <taxon>Bacillati</taxon>
        <taxon>Armatimonadota</taxon>
        <taxon>Armatimonadia</taxon>
        <taxon>Capsulimonadales</taxon>
        <taxon>Capsulimonadaceae</taxon>
        <taxon>Capsulimonas</taxon>
    </lineage>
</organism>
<dbReference type="GO" id="GO:0005829">
    <property type="term" value="C:cytosol"/>
    <property type="evidence" value="ECO:0007669"/>
    <property type="project" value="TreeGrafter"/>
</dbReference>
<dbReference type="Proteomes" id="UP000287394">
    <property type="component" value="Chromosome"/>
</dbReference>
<proteinExistence type="predicted"/>
<dbReference type="EMBL" id="AP025739">
    <property type="protein sequence ID" value="BDI28367.1"/>
    <property type="molecule type" value="Genomic_DNA"/>
</dbReference>
<dbReference type="RefSeq" id="WP_165864520.1">
    <property type="nucleotide sequence ID" value="NZ_AP025739.1"/>
</dbReference>
<evidence type="ECO:0000313" key="2">
    <source>
        <dbReference type="EMBL" id="BDI28367.1"/>
    </source>
</evidence>
<protein>
    <submittedName>
        <fullName evidence="2">Uncharacterized protein</fullName>
    </submittedName>
</protein>
<accession>A0A402D2X5</accession>
<dbReference type="PANTHER" id="PTHR46797:SF1">
    <property type="entry name" value="METHYLPHOSPHONATE SYNTHASE"/>
    <property type="match status" value="1"/>
</dbReference>
<dbReference type="PROSITE" id="PS50943">
    <property type="entry name" value="HTH_CROC1"/>
    <property type="match status" value="1"/>
</dbReference>
<dbReference type="GO" id="GO:0003700">
    <property type="term" value="F:DNA-binding transcription factor activity"/>
    <property type="evidence" value="ECO:0007669"/>
    <property type="project" value="TreeGrafter"/>
</dbReference>
<dbReference type="GO" id="GO:0003677">
    <property type="term" value="F:DNA binding"/>
    <property type="evidence" value="ECO:0007669"/>
    <property type="project" value="UniProtKB-KW"/>
</dbReference>
<evidence type="ECO:0000313" key="3">
    <source>
        <dbReference type="Proteomes" id="UP000287394"/>
    </source>
</evidence>
<dbReference type="AlphaFoldDB" id="A0A402D2X5"/>
<dbReference type="SMART" id="SM00530">
    <property type="entry name" value="HTH_XRE"/>
    <property type="match status" value="1"/>
</dbReference>
<dbReference type="FunCoup" id="A0A402D2X5">
    <property type="interactions" value="43"/>
</dbReference>
<dbReference type="InterPro" id="IPR050807">
    <property type="entry name" value="TransReg_Diox_bact_type"/>
</dbReference>
<dbReference type="InterPro" id="IPR001387">
    <property type="entry name" value="Cro/C1-type_HTH"/>
</dbReference>
<dbReference type="Pfam" id="PF01381">
    <property type="entry name" value="HTH_3"/>
    <property type="match status" value="1"/>
</dbReference>
<name>A0A402D2X5_9BACT</name>
<keyword evidence="1" id="KW-0238">DNA-binding</keyword>
<evidence type="ECO:0000256" key="1">
    <source>
        <dbReference type="ARBA" id="ARBA00023125"/>
    </source>
</evidence>
<dbReference type="KEGG" id="ccot:CCAX7_004180"/>
<keyword evidence="3" id="KW-1185">Reference proteome</keyword>
<dbReference type="InterPro" id="IPR010982">
    <property type="entry name" value="Lambda_DNA-bd_dom_sf"/>
</dbReference>
<reference evidence="2 3" key="1">
    <citation type="journal article" date="2019" name="Int. J. Syst. Evol. Microbiol.">
        <title>Capsulimonas corticalis gen. nov., sp. nov., an aerobic capsulated bacterium, of a novel bacterial order, Capsulimonadales ord. nov., of the class Armatimonadia of the phylum Armatimonadetes.</title>
        <authorList>
            <person name="Li J."/>
            <person name="Kudo C."/>
            <person name="Tonouchi A."/>
        </authorList>
    </citation>
    <scope>NUCLEOTIDE SEQUENCE [LARGE SCALE GENOMIC DNA]</scope>
    <source>
        <strain evidence="2 3">AX-7</strain>
    </source>
</reference>
<dbReference type="CDD" id="cd00093">
    <property type="entry name" value="HTH_XRE"/>
    <property type="match status" value="1"/>
</dbReference>
<dbReference type="SUPFAM" id="SSF47413">
    <property type="entry name" value="lambda repressor-like DNA-binding domains"/>
    <property type="match status" value="1"/>
</dbReference>
<sequence length="122" mass="13612">MATSQKEIGELIRARREQLNLSQQDVSNGLEMSRGNYSRLESGQTAVSAADLTEIAAILEIRACYLLGEDTDDHACTHNDDIVRLYRGIRADMQPAARAMMQSLYDQFRREESGEDTSGLCP</sequence>
<dbReference type="PANTHER" id="PTHR46797">
    <property type="entry name" value="HTH-TYPE TRANSCRIPTIONAL REGULATOR"/>
    <property type="match status" value="1"/>
</dbReference>